<evidence type="ECO:0000313" key="2">
    <source>
        <dbReference type="Proteomes" id="UP000297149"/>
    </source>
</evidence>
<dbReference type="Pfam" id="PF11888">
    <property type="entry name" value="DUF3408"/>
    <property type="match status" value="1"/>
</dbReference>
<name>A0A4P7W321_9BACT</name>
<protein>
    <submittedName>
        <fullName evidence="1">DUF3408 domain-containing protein</fullName>
    </submittedName>
</protein>
<accession>A0A4P7W321</accession>
<dbReference type="AlphaFoldDB" id="A0A4P7W321"/>
<keyword evidence="2" id="KW-1185">Reference proteome</keyword>
<dbReference type="RefSeq" id="WP_136415530.1">
    <property type="nucleotide sequence ID" value="NZ_JAPKWX010000104.1"/>
</dbReference>
<gene>
    <name evidence="1" type="ORF">E7747_08935</name>
</gene>
<dbReference type="Proteomes" id="UP000297149">
    <property type="component" value="Chromosome"/>
</dbReference>
<organism evidence="1 2">
    <name type="scientific">Duncaniella dubosii</name>
    <dbReference type="NCBI Taxonomy" id="2518971"/>
    <lineage>
        <taxon>Bacteria</taxon>
        <taxon>Pseudomonadati</taxon>
        <taxon>Bacteroidota</taxon>
        <taxon>Bacteroidia</taxon>
        <taxon>Bacteroidales</taxon>
        <taxon>Muribaculaceae</taxon>
        <taxon>Duncaniella</taxon>
    </lineage>
</organism>
<dbReference type="EMBL" id="CP039396">
    <property type="protein sequence ID" value="QCD42396.1"/>
    <property type="molecule type" value="Genomic_DNA"/>
</dbReference>
<dbReference type="InterPro" id="IPR021823">
    <property type="entry name" value="DUF3408"/>
</dbReference>
<reference evidence="2" key="1">
    <citation type="submission" date="2019-02" db="EMBL/GenBank/DDBJ databases">
        <title>Isolation and identification of novel species under the genus Muribaculum.</title>
        <authorList>
            <person name="Miyake S."/>
            <person name="Ding Y."/>
            <person name="Low A."/>
            <person name="Soh M."/>
            <person name="Seedorf H."/>
        </authorList>
    </citation>
    <scope>NUCLEOTIDE SEQUENCE [LARGE SCALE GENOMIC DNA]</scope>
    <source>
        <strain evidence="2">H5</strain>
    </source>
</reference>
<proteinExistence type="predicted"/>
<dbReference type="KEGG" id="ddb:E7747_08935"/>
<sequence length="136" mass="15631">MSNKKNFTETQSSEMTENIFNNSVEVISDTAVNNADTETTEDDTTVAPLSAIEPKQQRIGIRQRKLEYEEYKSAYLAPKILEQRKQTSISKELYNRIALMVRRLGGIDTTISGFIDSVLLRHMDDYAADHEIWRKL</sequence>
<evidence type="ECO:0000313" key="1">
    <source>
        <dbReference type="EMBL" id="QCD42396.1"/>
    </source>
</evidence>